<gene>
    <name evidence="1" type="ORF">Patl1_06157</name>
</gene>
<name>A0ACC1BR90_9ROSI</name>
<comment type="caution">
    <text evidence="1">The sequence shown here is derived from an EMBL/GenBank/DDBJ whole genome shotgun (WGS) entry which is preliminary data.</text>
</comment>
<evidence type="ECO:0000313" key="2">
    <source>
        <dbReference type="Proteomes" id="UP001164250"/>
    </source>
</evidence>
<dbReference type="EMBL" id="CM047899">
    <property type="protein sequence ID" value="KAJ0101570.1"/>
    <property type="molecule type" value="Genomic_DNA"/>
</dbReference>
<proteinExistence type="predicted"/>
<dbReference type="Proteomes" id="UP001164250">
    <property type="component" value="Chromosome 3"/>
</dbReference>
<accession>A0ACC1BR90</accession>
<protein>
    <submittedName>
        <fullName evidence="1">Uncharacterized protein</fullName>
    </submittedName>
</protein>
<keyword evidence="2" id="KW-1185">Reference proteome</keyword>
<organism evidence="1 2">
    <name type="scientific">Pistacia atlantica</name>
    <dbReference type="NCBI Taxonomy" id="434234"/>
    <lineage>
        <taxon>Eukaryota</taxon>
        <taxon>Viridiplantae</taxon>
        <taxon>Streptophyta</taxon>
        <taxon>Embryophyta</taxon>
        <taxon>Tracheophyta</taxon>
        <taxon>Spermatophyta</taxon>
        <taxon>Magnoliopsida</taxon>
        <taxon>eudicotyledons</taxon>
        <taxon>Gunneridae</taxon>
        <taxon>Pentapetalae</taxon>
        <taxon>rosids</taxon>
        <taxon>malvids</taxon>
        <taxon>Sapindales</taxon>
        <taxon>Anacardiaceae</taxon>
        <taxon>Pistacia</taxon>
    </lineage>
</organism>
<sequence>MVAKEFNDVLKVEDDEAEETLSLCDLVINGNTEDYNNNNNNNCKDRQELSSSSEDFFEFSSEEYFTSSTNNYPTDDIIFCGKRIPHKQHHVPEQTRLINDTVLKQQKLLHKKSSIINYKPLPCGKSRCCNNVSIQQQQRRRSKE</sequence>
<reference evidence="2" key="1">
    <citation type="journal article" date="2023" name="G3 (Bethesda)">
        <title>Genome assembly and association tests identify interacting loci associated with vigor, precocity, and sex in interspecific pistachio rootstocks.</title>
        <authorList>
            <person name="Palmer W."/>
            <person name="Jacygrad E."/>
            <person name="Sagayaradj S."/>
            <person name="Cavanaugh K."/>
            <person name="Han R."/>
            <person name="Bertier L."/>
            <person name="Beede B."/>
            <person name="Kafkas S."/>
            <person name="Golino D."/>
            <person name="Preece J."/>
            <person name="Michelmore R."/>
        </authorList>
    </citation>
    <scope>NUCLEOTIDE SEQUENCE [LARGE SCALE GENOMIC DNA]</scope>
</reference>
<evidence type="ECO:0000313" key="1">
    <source>
        <dbReference type="EMBL" id="KAJ0101570.1"/>
    </source>
</evidence>